<dbReference type="InterPro" id="IPR006668">
    <property type="entry name" value="Mg_transptr_MgtE_intracell_dom"/>
</dbReference>
<evidence type="ECO:0000256" key="9">
    <source>
        <dbReference type="RuleBase" id="RU362011"/>
    </source>
</evidence>
<dbReference type="InterPro" id="IPR000644">
    <property type="entry name" value="CBS_dom"/>
</dbReference>
<feature type="transmembrane region" description="Helical" evidence="9">
    <location>
        <begin position="362"/>
        <end position="384"/>
    </location>
</feature>
<name>A0A1I5SXU3_9BACI</name>
<dbReference type="InterPro" id="IPR006667">
    <property type="entry name" value="SLC41_membr_dom"/>
</dbReference>
<dbReference type="InterPro" id="IPR038076">
    <property type="entry name" value="MgtE_N_sf"/>
</dbReference>
<dbReference type="GO" id="GO:0046872">
    <property type="term" value="F:metal ion binding"/>
    <property type="evidence" value="ECO:0007669"/>
    <property type="project" value="UniProtKB-KW"/>
</dbReference>
<feature type="transmembrane region" description="Helical" evidence="9">
    <location>
        <begin position="314"/>
        <end position="341"/>
    </location>
</feature>
<keyword evidence="7 9" id="KW-0472">Membrane</keyword>
<keyword evidence="3 9" id="KW-0813">Transport</keyword>
<keyword evidence="9" id="KW-1003">Cell membrane</keyword>
<dbReference type="Pfam" id="PF03448">
    <property type="entry name" value="MgtE_N"/>
    <property type="match status" value="1"/>
</dbReference>
<dbReference type="SUPFAM" id="SSF158791">
    <property type="entry name" value="MgtE N-terminal domain-like"/>
    <property type="match status" value="1"/>
</dbReference>
<keyword evidence="8" id="KW-0129">CBS domain</keyword>
<dbReference type="Gene3D" id="1.25.60.10">
    <property type="entry name" value="MgtE N-terminal domain-like"/>
    <property type="match status" value="1"/>
</dbReference>
<dbReference type="InterPro" id="IPR006669">
    <property type="entry name" value="MgtE_transporter"/>
</dbReference>
<dbReference type="PANTHER" id="PTHR43773">
    <property type="entry name" value="MAGNESIUM TRANSPORTER MGTE"/>
    <property type="match status" value="1"/>
</dbReference>
<keyword evidence="12" id="KW-1185">Reference proteome</keyword>
<feature type="transmembrane region" description="Helical" evidence="9">
    <location>
        <begin position="427"/>
        <end position="450"/>
    </location>
</feature>
<evidence type="ECO:0000256" key="4">
    <source>
        <dbReference type="ARBA" id="ARBA00022692"/>
    </source>
</evidence>
<dbReference type="NCBIfam" id="TIGR00400">
    <property type="entry name" value="mgtE"/>
    <property type="match status" value="1"/>
</dbReference>
<gene>
    <name evidence="11" type="ORF">SAMN05518683_109129</name>
</gene>
<dbReference type="InterPro" id="IPR036739">
    <property type="entry name" value="SLC41_membr_dom_sf"/>
</dbReference>
<feature type="domain" description="CBS" evidence="10">
    <location>
        <begin position="143"/>
        <end position="205"/>
    </location>
</feature>
<sequence length="453" mass="50676">MLVKLNEETRETYMERIMKAVITEEIETFRSLFLELHPADQTDVFLSLETPERKRVYEFLSPEEFGEVFEGLETEDQKQIAPELNEYYAAEMFNRMYADDVADFFSELEEKQADTILQAMDREEAADVRELLTYEENTAGSIMTKEYISVKAFHTVEDVIELLREKGPDAETIYYLYVVDEAGKLVGVTSIRDVITSYSDRTIESIMSSRVVSVHVKTDQEEVAQIIQKYDFLAAPVVTEHQMLVGIVTVDDVIDVMEEEAAEDLGEITASRGADVTLRPFQAARRRMPWIVLLMFFGLGTAEVISIFESTLETVVLLAAFIPLVMGSAGNTGTQSLAVAVRALATGNMEKRGFFKTIAREFLTGFYIGVACAVVIFVLIGIFYSDFFLGFIVGVSIMISLGASSVIGTTVPMLINKLKMDPAIASGPFITTLSDVISLMIYFMVATSLLQYM</sequence>
<evidence type="ECO:0000256" key="7">
    <source>
        <dbReference type="ARBA" id="ARBA00023136"/>
    </source>
</evidence>
<dbReference type="SMART" id="SM00924">
    <property type="entry name" value="MgtE_N"/>
    <property type="match status" value="1"/>
</dbReference>
<dbReference type="GO" id="GO:0015095">
    <property type="term" value="F:magnesium ion transmembrane transporter activity"/>
    <property type="evidence" value="ECO:0007669"/>
    <property type="project" value="UniProtKB-UniRule"/>
</dbReference>
<evidence type="ECO:0000256" key="5">
    <source>
        <dbReference type="ARBA" id="ARBA00022842"/>
    </source>
</evidence>
<dbReference type="STRING" id="1884432.SAMN05518683_109129"/>
<keyword evidence="6 9" id="KW-1133">Transmembrane helix</keyword>
<proteinExistence type="inferred from homology"/>
<dbReference type="PROSITE" id="PS51371">
    <property type="entry name" value="CBS"/>
    <property type="match status" value="2"/>
</dbReference>
<accession>A0A1I5SXU3</accession>
<keyword evidence="4 9" id="KW-0812">Transmembrane</keyword>
<comment type="similarity">
    <text evidence="2 9">Belongs to the SLC41A transporter family.</text>
</comment>
<dbReference type="PANTHER" id="PTHR43773:SF1">
    <property type="entry name" value="MAGNESIUM TRANSPORTER MGTE"/>
    <property type="match status" value="1"/>
</dbReference>
<dbReference type="Proteomes" id="UP000198892">
    <property type="component" value="Unassembled WGS sequence"/>
</dbReference>
<dbReference type="SUPFAM" id="SSF161093">
    <property type="entry name" value="MgtE membrane domain-like"/>
    <property type="match status" value="1"/>
</dbReference>
<feature type="transmembrane region" description="Helical" evidence="9">
    <location>
        <begin position="390"/>
        <end position="415"/>
    </location>
</feature>
<comment type="subcellular location">
    <subcellularLocation>
        <location evidence="9">Cell membrane</location>
        <topology evidence="9">Multi-pass membrane protein</topology>
    </subcellularLocation>
    <subcellularLocation>
        <location evidence="1">Membrane</location>
        <topology evidence="1">Multi-pass membrane protein</topology>
    </subcellularLocation>
</comment>
<dbReference type="CDD" id="cd04606">
    <property type="entry name" value="CBS_pair_Mg_transporter"/>
    <property type="match status" value="1"/>
</dbReference>
<dbReference type="Pfam" id="PF00571">
    <property type="entry name" value="CBS"/>
    <property type="match status" value="2"/>
</dbReference>
<evidence type="ECO:0000313" key="12">
    <source>
        <dbReference type="Proteomes" id="UP000198892"/>
    </source>
</evidence>
<dbReference type="Gene3D" id="3.10.580.10">
    <property type="entry name" value="CBS-domain"/>
    <property type="match status" value="1"/>
</dbReference>
<evidence type="ECO:0000256" key="1">
    <source>
        <dbReference type="ARBA" id="ARBA00004141"/>
    </source>
</evidence>
<evidence type="ECO:0000313" key="11">
    <source>
        <dbReference type="EMBL" id="SFP75277.1"/>
    </source>
</evidence>
<comment type="function">
    <text evidence="9">Acts as a magnesium transporter.</text>
</comment>
<dbReference type="GO" id="GO:0005886">
    <property type="term" value="C:plasma membrane"/>
    <property type="evidence" value="ECO:0007669"/>
    <property type="project" value="UniProtKB-SubCell"/>
</dbReference>
<dbReference type="EMBL" id="FOXD01000009">
    <property type="protein sequence ID" value="SFP75277.1"/>
    <property type="molecule type" value="Genomic_DNA"/>
</dbReference>
<dbReference type="Pfam" id="PF01769">
    <property type="entry name" value="MgtE"/>
    <property type="match status" value="1"/>
</dbReference>
<dbReference type="InterPro" id="IPR046342">
    <property type="entry name" value="CBS_dom_sf"/>
</dbReference>
<evidence type="ECO:0000256" key="3">
    <source>
        <dbReference type="ARBA" id="ARBA00022448"/>
    </source>
</evidence>
<dbReference type="SMART" id="SM00116">
    <property type="entry name" value="CBS"/>
    <property type="match status" value="2"/>
</dbReference>
<comment type="subunit">
    <text evidence="9">Homodimer.</text>
</comment>
<feature type="domain" description="CBS" evidence="10">
    <location>
        <begin position="207"/>
        <end position="263"/>
    </location>
</feature>
<protein>
    <recommendedName>
        <fullName evidence="9">Magnesium transporter MgtE</fullName>
    </recommendedName>
</protein>
<dbReference type="RefSeq" id="WP_342028623.1">
    <property type="nucleotide sequence ID" value="NZ_FOXD01000009.1"/>
</dbReference>
<evidence type="ECO:0000256" key="2">
    <source>
        <dbReference type="ARBA" id="ARBA00009749"/>
    </source>
</evidence>
<evidence type="ECO:0000256" key="6">
    <source>
        <dbReference type="ARBA" id="ARBA00022989"/>
    </source>
</evidence>
<dbReference type="AlphaFoldDB" id="A0A1I5SXU3"/>
<dbReference type="Gene3D" id="1.10.357.20">
    <property type="entry name" value="SLC41 divalent cation transporters, integral membrane domain"/>
    <property type="match status" value="1"/>
</dbReference>
<keyword evidence="5 9" id="KW-0460">Magnesium</keyword>
<evidence type="ECO:0000259" key="10">
    <source>
        <dbReference type="PROSITE" id="PS51371"/>
    </source>
</evidence>
<keyword evidence="9" id="KW-0479">Metal-binding</keyword>
<evidence type="ECO:0000256" key="8">
    <source>
        <dbReference type="PROSITE-ProRule" id="PRU00703"/>
    </source>
</evidence>
<feature type="transmembrane region" description="Helical" evidence="9">
    <location>
        <begin position="288"/>
        <end position="308"/>
    </location>
</feature>
<dbReference type="SUPFAM" id="SSF54631">
    <property type="entry name" value="CBS-domain pair"/>
    <property type="match status" value="1"/>
</dbReference>
<organism evidence="11 12">
    <name type="scientific">Salibacterium halotolerans</name>
    <dbReference type="NCBI Taxonomy" id="1884432"/>
    <lineage>
        <taxon>Bacteria</taxon>
        <taxon>Bacillati</taxon>
        <taxon>Bacillota</taxon>
        <taxon>Bacilli</taxon>
        <taxon>Bacillales</taxon>
        <taxon>Bacillaceae</taxon>
    </lineage>
</organism>
<reference evidence="12" key="1">
    <citation type="submission" date="2016-10" db="EMBL/GenBank/DDBJ databases">
        <authorList>
            <person name="Varghese N."/>
            <person name="Submissions S."/>
        </authorList>
    </citation>
    <scope>NUCLEOTIDE SEQUENCE [LARGE SCALE GENOMIC DNA]</scope>
    <source>
        <strain evidence="12">S7</strain>
    </source>
</reference>